<dbReference type="EMBL" id="SPQC01000016">
    <property type="protein sequence ID" value="TFU22519.1"/>
    <property type="molecule type" value="Genomic_DNA"/>
</dbReference>
<gene>
    <name evidence="1" type="ORF">E4U03_05645</name>
</gene>
<sequence>MGLLKNVLLIAGGAAAGYLATRTRTSAPASTDLEVSANHPLQRFTAEGSTMAQFFDSKYGAPFKGAALKAISFAATVKAGMDEKEAELKDRFDAQIKDARPGSLNTWQQGSEPQHLAGNQLIESVALPPAGSLAEREADIRRRLERDAELGKDFFA</sequence>
<dbReference type="RefSeq" id="WP_135012304.1">
    <property type="nucleotide sequence ID" value="NZ_JADGLK010000016.1"/>
</dbReference>
<accession>A0A4Y9F4P3</accession>
<evidence type="ECO:0000313" key="2">
    <source>
        <dbReference type="Proteomes" id="UP000297951"/>
    </source>
</evidence>
<reference evidence="1 2" key="1">
    <citation type="submission" date="2019-03" db="EMBL/GenBank/DDBJ databases">
        <title>Diversity of the mouse oral microbiome.</title>
        <authorList>
            <person name="Joseph S."/>
            <person name="Aduse-Opoku J."/>
            <person name="Curtis M."/>
            <person name="Wade W."/>
            <person name="Hashim A."/>
        </authorList>
    </citation>
    <scope>NUCLEOTIDE SEQUENCE [LARGE SCALE GENOMIC DNA]</scope>
    <source>
        <strain evidence="2">irhom_31</strain>
    </source>
</reference>
<dbReference type="OrthoDB" id="4878714at2"/>
<evidence type="ECO:0000313" key="1">
    <source>
        <dbReference type="EMBL" id="TFU22519.1"/>
    </source>
</evidence>
<dbReference type="AlphaFoldDB" id="A0A4Y9F4P3"/>
<protein>
    <submittedName>
        <fullName evidence="1">Peptide chain release factor 4</fullName>
    </submittedName>
</protein>
<organism evidence="1 2">
    <name type="scientific">Rothia nasimurium</name>
    <dbReference type="NCBI Taxonomy" id="85336"/>
    <lineage>
        <taxon>Bacteria</taxon>
        <taxon>Bacillati</taxon>
        <taxon>Actinomycetota</taxon>
        <taxon>Actinomycetes</taxon>
        <taxon>Micrococcales</taxon>
        <taxon>Micrococcaceae</taxon>
        <taxon>Rothia</taxon>
    </lineage>
</organism>
<comment type="caution">
    <text evidence="1">The sequence shown here is derived from an EMBL/GenBank/DDBJ whole genome shotgun (WGS) entry which is preliminary data.</text>
</comment>
<proteinExistence type="predicted"/>
<name>A0A4Y9F4P3_9MICC</name>
<dbReference type="Proteomes" id="UP000297951">
    <property type="component" value="Unassembled WGS sequence"/>
</dbReference>